<evidence type="ECO:0000256" key="2">
    <source>
        <dbReference type="ARBA" id="ARBA00022723"/>
    </source>
</evidence>
<reference evidence="7 8" key="1">
    <citation type="submission" date="2013-10" db="EMBL/GenBank/DDBJ databases">
        <title>Salinisphaera orenii MK-B5 Genome Sequencing.</title>
        <authorList>
            <person name="Lai Q."/>
            <person name="Li C."/>
            <person name="Shao Z."/>
        </authorList>
    </citation>
    <scope>NUCLEOTIDE SEQUENCE [LARGE SCALE GENOMIC DNA]</scope>
    <source>
        <strain evidence="7 8">MK-B5</strain>
    </source>
</reference>
<dbReference type="Pfam" id="PF03328">
    <property type="entry name" value="HpcH_HpaI"/>
    <property type="match status" value="1"/>
</dbReference>
<keyword evidence="8" id="KW-1185">Reference proteome</keyword>
<sequence length="278" mass="29626">MTGHKEPTGMATSLRCPLFVPATRAGLIPKAQASGADAVIVDLEDAVAMDRKDEARDALAAFLADDPEARVIVRINAADSGELDADLALCEGHAGIAGIMSPKAESRGALERVARLGKPVWPLLETPAGVLALESLTRVAGVEQFAFGALDFAFEANLTPDSDGGRAVLDYARHQLLMHSHAAGLMPPLESVYPDFKNPERLHAIALRARDMGFGGMLCIHPAQIETVRTAFSPSEDELGWAQRVMDASRRNSGAFQVDGQMVDAPVLARAQRILALN</sequence>
<feature type="binding site" evidence="5">
    <location>
        <position position="125"/>
    </location>
    <ligand>
        <name>Mg(2+)</name>
        <dbReference type="ChEBI" id="CHEBI:18420"/>
    </ligand>
</feature>
<feature type="domain" description="HpcH/HpaI aldolase/citrate lyase" evidence="6">
    <location>
        <begin position="16"/>
        <end position="222"/>
    </location>
</feature>
<dbReference type="InterPro" id="IPR005000">
    <property type="entry name" value="Aldolase/citrate-lyase_domain"/>
</dbReference>
<evidence type="ECO:0000313" key="7">
    <source>
        <dbReference type="EMBL" id="ROO24516.1"/>
    </source>
</evidence>
<evidence type="ECO:0000259" key="6">
    <source>
        <dbReference type="Pfam" id="PF03328"/>
    </source>
</evidence>
<gene>
    <name evidence="7" type="ORF">SAOR_15090</name>
</gene>
<keyword evidence="2 5" id="KW-0479">Metal-binding</keyword>
<evidence type="ECO:0000256" key="1">
    <source>
        <dbReference type="ARBA" id="ARBA00001946"/>
    </source>
</evidence>
<dbReference type="PANTHER" id="PTHR32308">
    <property type="entry name" value="LYASE BETA SUBUNIT, PUTATIVE (AFU_ORTHOLOGUE AFUA_4G13030)-RELATED"/>
    <property type="match status" value="1"/>
</dbReference>
<evidence type="ECO:0000256" key="4">
    <source>
        <dbReference type="PIRSR" id="PIRSR015582-1"/>
    </source>
</evidence>
<dbReference type="InterPro" id="IPR040442">
    <property type="entry name" value="Pyrv_kinase-like_dom_sf"/>
</dbReference>
<organism evidence="7 8">
    <name type="scientific">Salinisphaera orenii MK-B5</name>
    <dbReference type="NCBI Taxonomy" id="856730"/>
    <lineage>
        <taxon>Bacteria</taxon>
        <taxon>Pseudomonadati</taxon>
        <taxon>Pseudomonadota</taxon>
        <taxon>Gammaproteobacteria</taxon>
        <taxon>Salinisphaerales</taxon>
        <taxon>Salinisphaeraceae</taxon>
        <taxon>Salinisphaera</taxon>
    </lineage>
</organism>
<name>A0A423PGA5_9GAMM</name>
<feature type="binding site" evidence="4">
    <location>
        <position position="125"/>
    </location>
    <ligand>
        <name>substrate</name>
    </ligand>
</feature>
<dbReference type="InterPro" id="IPR011206">
    <property type="entry name" value="Citrate_lyase_beta/mcl1/mcl2"/>
</dbReference>
<feature type="binding site" evidence="5">
    <location>
        <position position="151"/>
    </location>
    <ligand>
        <name>Mg(2+)</name>
        <dbReference type="ChEBI" id="CHEBI:18420"/>
    </ligand>
</feature>
<comment type="caution">
    <text evidence="7">The sequence shown here is derived from an EMBL/GenBank/DDBJ whole genome shotgun (WGS) entry which is preliminary data.</text>
</comment>
<keyword evidence="3 5" id="KW-0460">Magnesium</keyword>
<dbReference type="GO" id="GO:0003824">
    <property type="term" value="F:catalytic activity"/>
    <property type="evidence" value="ECO:0007669"/>
    <property type="project" value="InterPro"/>
</dbReference>
<evidence type="ECO:0000313" key="8">
    <source>
        <dbReference type="Proteomes" id="UP000283993"/>
    </source>
</evidence>
<evidence type="ECO:0000256" key="5">
    <source>
        <dbReference type="PIRSR" id="PIRSR015582-2"/>
    </source>
</evidence>
<dbReference type="SUPFAM" id="SSF51621">
    <property type="entry name" value="Phosphoenolpyruvate/pyruvate domain"/>
    <property type="match status" value="1"/>
</dbReference>
<dbReference type="AlphaFoldDB" id="A0A423PGA5"/>
<proteinExistence type="predicted"/>
<evidence type="ECO:0000256" key="3">
    <source>
        <dbReference type="ARBA" id="ARBA00022842"/>
    </source>
</evidence>
<dbReference type="PIRSF" id="PIRSF015582">
    <property type="entry name" value="Cit_lyase_B"/>
    <property type="match status" value="1"/>
</dbReference>
<dbReference type="GO" id="GO:0006107">
    <property type="term" value="P:oxaloacetate metabolic process"/>
    <property type="evidence" value="ECO:0007669"/>
    <property type="project" value="TreeGrafter"/>
</dbReference>
<dbReference type="PANTHER" id="PTHR32308:SF10">
    <property type="entry name" value="CITRATE LYASE SUBUNIT BETA"/>
    <property type="match status" value="1"/>
</dbReference>
<accession>A0A423PGA5</accession>
<dbReference type="Gene3D" id="3.20.20.60">
    <property type="entry name" value="Phosphoenolpyruvate-binding domains"/>
    <property type="match status" value="1"/>
</dbReference>
<protein>
    <submittedName>
        <fullName evidence="7">Host specificity protein</fullName>
    </submittedName>
</protein>
<dbReference type="GO" id="GO:0000287">
    <property type="term" value="F:magnesium ion binding"/>
    <property type="evidence" value="ECO:0007669"/>
    <property type="project" value="TreeGrafter"/>
</dbReference>
<feature type="binding site" evidence="4">
    <location>
        <position position="74"/>
    </location>
    <ligand>
        <name>substrate</name>
    </ligand>
</feature>
<comment type="cofactor">
    <cofactor evidence="1">
        <name>Mg(2+)</name>
        <dbReference type="ChEBI" id="CHEBI:18420"/>
    </cofactor>
</comment>
<dbReference type="InterPro" id="IPR015813">
    <property type="entry name" value="Pyrv/PenolPyrv_kinase-like_dom"/>
</dbReference>
<dbReference type="EMBL" id="AYKH01000042">
    <property type="protein sequence ID" value="ROO24516.1"/>
    <property type="molecule type" value="Genomic_DNA"/>
</dbReference>
<dbReference type="Proteomes" id="UP000283993">
    <property type="component" value="Unassembled WGS sequence"/>
</dbReference>